<evidence type="ECO:0000313" key="3">
    <source>
        <dbReference type="Proteomes" id="UP000474758"/>
    </source>
</evidence>
<proteinExistence type="predicted"/>
<dbReference type="Pfam" id="PF13489">
    <property type="entry name" value="Methyltransf_23"/>
    <property type="match status" value="1"/>
</dbReference>
<dbReference type="PANTHER" id="PTHR43861">
    <property type="entry name" value="TRANS-ACONITATE 2-METHYLTRANSFERASE-RELATED"/>
    <property type="match status" value="1"/>
</dbReference>
<reference evidence="2 3" key="1">
    <citation type="submission" date="2020-02" db="EMBL/GenBank/DDBJ databases">
        <title>Rhodobacter translucens sp. nov., a novel bacterium isolated from activated sludge.</title>
        <authorList>
            <person name="Liu J."/>
        </authorList>
    </citation>
    <scope>NUCLEOTIDE SEQUENCE [LARGE SCALE GENOMIC DNA]</scope>
    <source>
        <strain evidence="2 3">HX-7-19</strain>
    </source>
</reference>
<dbReference type="SUPFAM" id="SSF53335">
    <property type="entry name" value="S-adenosyl-L-methionine-dependent methyltransferases"/>
    <property type="match status" value="1"/>
</dbReference>
<keyword evidence="2" id="KW-0489">Methyltransferase</keyword>
<dbReference type="PANTHER" id="PTHR43861:SF3">
    <property type="entry name" value="PUTATIVE (AFU_ORTHOLOGUE AFUA_2G14390)-RELATED"/>
    <property type="match status" value="1"/>
</dbReference>
<accession>A0A6M1U535</accession>
<evidence type="ECO:0000256" key="1">
    <source>
        <dbReference type="ARBA" id="ARBA00022679"/>
    </source>
</evidence>
<protein>
    <submittedName>
        <fullName evidence="2">Class I SAM-dependent methyltransferase</fullName>
    </submittedName>
</protein>
<dbReference type="Proteomes" id="UP000474758">
    <property type="component" value="Unassembled WGS sequence"/>
</dbReference>
<dbReference type="CDD" id="cd02440">
    <property type="entry name" value="AdoMet_MTases"/>
    <property type="match status" value="1"/>
</dbReference>
<keyword evidence="3" id="KW-1185">Reference proteome</keyword>
<evidence type="ECO:0000313" key="2">
    <source>
        <dbReference type="EMBL" id="NGQ90003.1"/>
    </source>
</evidence>
<dbReference type="GO" id="GO:0032259">
    <property type="term" value="P:methylation"/>
    <property type="evidence" value="ECO:0007669"/>
    <property type="project" value="UniProtKB-KW"/>
</dbReference>
<comment type="caution">
    <text evidence="2">The sequence shown here is derived from an EMBL/GenBank/DDBJ whole genome shotgun (WGS) entry which is preliminary data.</text>
</comment>
<sequence>MLRNDPVPSQEELDRFYRRDYRREYKGASEPRLRQVWRNFDRLTGHVRAFEDIYARGGDWLDLGAGSGEFSFLAGRMGARVIPVEPNEGYAAYCRRVLDLEVQARTLEECDFAPGSFDLIRLSHVLEHMRDPVAALGRLRGWLRPGGVLYVEVPDIEADASNKLQGRMFHYGHIHNFNPVTLRHVAGRAGLVELAATAERSAGRCGAFFAAGEGGLLPDAALRENAARMRAAMAAHQARRLPRPRGRSALGALADRIARRLREAWAGRRLGSHRGIAEAAAASLPQVVHRAAPEAA</sequence>
<dbReference type="InterPro" id="IPR029063">
    <property type="entry name" value="SAM-dependent_MTases_sf"/>
</dbReference>
<keyword evidence="1 2" id="KW-0808">Transferase</keyword>
<dbReference type="AlphaFoldDB" id="A0A6M1U535"/>
<dbReference type="RefSeq" id="WP_165047187.1">
    <property type="nucleotide sequence ID" value="NZ_JAALFE010000002.1"/>
</dbReference>
<name>A0A6M1U535_9RHOB</name>
<dbReference type="EMBL" id="JAALFE010000002">
    <property type="protein sequence ID" value="NGQ90003.1"/>
    <property type="molecule type" value="Genomic_DNA"/>
</dbReference>
<organism evidence="2 3">
    <name type="scientific">Paragemmobacter kunshanensis</name>
    <dbReference type="NCBI Taxonomy" id="2583234"/>
    <lineage>
        <taxon>Bacteria</taxon>
        <taxon>Pseudomonadati</taxon>
        <taxon>Pseudomonadota</taxon>
        <taxon>Alphaproteobacteria</taxon>
        <taxon>Rhodobacterales</taxon>
        <taxon>Paracoccaceae</taxon>
        <taxon>Paragemmobacter</taxon>
    </lineage>
</organism>
<gene>
    <name evidence="2" type="ORF">G5V65_03770</name>
</gene>
<dbReference type="Gene3D" id="3.40.50.150">
    <property type="entry name" value="Vaccinia Virus protein VP39"/>
    <property type="match status" value="1"/>
</dbReference>
<dbReference type="GO" id="GO:0008168">
    <property type="term" value="F:methyltransferase activity"/>
    <property type="evidence" value="ECO:0007669"/>
    <property type="project" value="UniProtKB-KW"/>
</dbReference>